<evidence type="ECO:0000313" key="1">
    <source>
        <dbReference type="EMBL" id="OYR67376.1"/>
    </source>
</evidence>
<proteinExistence type="predicted"/>
<protein>
    <submittedName>
        <fullName evidence="1">Uncharacterized protein</fullName>
    </submittedName>
</protein>
<gene>
    <name evidence="1" type="ORF">DJ78_15715</name>
</gene>
<accession>A0A256JFT0</accession>
<name>A0A256JFT0_HALEZ</name>
<evidence type="ECO:0000313" key="2">
    <source>
        <dbReference type="Proteomes" id="UP000216758"/>
    </source>
</evidence>
<comment type="caution">
    <text evidence="1">The sequence shown here is derived from an EMBL/GenBank/DDBJ whole genome shotgun (WGS) entry which is preliminary data.</text>
</comment>
<dbReference type="Proteomes" id="UP000216758">
    <property type="component" value="Unassembled WGS sequence"/>
</dbReference>
<organism evidence="1 2">
    <name type="scientific">Halorubrum ezzemoulense</name>
    <name type="common">Halorubrum chaoviator</name>
    <dbReference type="NCBI Taxonomy" id="337243"/>
    <lineage>
        <taxon>Archaea</taxon>
        <taxon>Methanobacteriati</taxon>
        <taxon>Methanobacteriota</taxon>
        <taxon>Stenosarchaea group</taxon>
        <taxon>Halobacteria</taxon>
        <taxon>Halobacteriales</taxon>
        <taxon>Haloferacaceae</taxon>
        <taxon>Halorubrum</taxon>
    </lineage>
</organism>
<sequence length="250" mass="28299">MSSSTSSRRSTRPALEVLNRDHDRLLYDGDVRRDPPIQPLADGFTSLWMALSWYQAASVRTLGHVESVLEPRQIMPESPVFDDLLRRSETGSYVRQRLVESMDDACDLAFRQFRDRAKERLEDDDESVTIDPENERNPLMRPAFERLDTGQSKALRELWTGFDSRREVTRWLRSVTAVTNGEKPQGAVNDLERSSPLMEALLDSESDGATLTRYRFAVSTLLPACNAAARTLRGSESANVESEMGSWQQG</sequence>
<dbReference type="AlphaFoldDB" id="A0A256JFT0"/>
<dbReference type="OrthoDB" id="286382at2157"/>
<reference evidence="1 2" key="1">
    <citation type="journal article" date="2014" name="Front. Microbiol.">
        <title>Population and genomic analysis of the genus Halorubrum.</title>
        <authorList>
            <person name="Fullmer M.S."/>
            <person name="Soucy S.M."/>
            <person name="Swithers K.S."/>
            <person name="Makkay A.M."/>
            <person name="Wheeler R."/>
            <person name="Ventosa A."/>
            <person name="Gogarten J.P."/>
            <person name="Papke R.T."/>
        </authorList>
    </citation>
    <scope>NUCLEOTIDE SEQUENCE [LARGE SCALE GENOMIC DNA]</scope>
    <source>
        <strain evidence="1 2">G37</strain>
    </source>
</reference>
<dbReference type="EMBL" id="NHPB01000109">
    <property type="protein sequence ID" value="OYR67376.1"/>
    <property type="molecule type" value="Genomic_DNA"/>
</dbReference>